<dbReference type="RefSeq" id="WP_124943784.1">
    <property type="nucleotide sequence ID" value="NZ_RHGY01000010.1"/>
</dbReference>
<accession>A0A3P2RJ21</accession>
<evidence type="ECO:0000313" key="1">
    <source>
        <dbReference type="EMBL" id="RRG17438.1"/>
    </source>
</evidence>
<dbReference type="EMBL" id="RHGY01000010">
    <property type="protein sequence ID" value="RRG17438.1"/>
    <property type="molecule type" value="Genomic_DNA"/>
</dbReference>
<protein>
    <submittedName>
        <fullName evidence="1">Uncharacterized protein</fullName>
    </submittedName>
</protein>
<name>A0A3P2RJ21_WEIVI</name>
<proteinExistence type="predicted"/>
<sequence>MAMTFDEAIKQINEYALDIETKALITTLIYGLRDTYEKTVKMTADQYQLFDGYYQESETILDLVEFDFGEDEFGEDAAGIGSVGEILYLELAALGANISRDDLLYAWLQPNSIEVIEEL</sequence>
<gene>
    <name evidence="1" type="ORF">D3P96_07750</name>
</gene>
<dbReference type="AlphaFoldDB" id="A0A3P2RJ21"/>
<comment type="caution">
    <text evidence="1">The sequence shown here is derived from an EMBL/GenBank/DDBJ whole genome shotgun (WGS) entry which is preliminary data.</text>
</comment>
<organism evidence="1 2">
    <name type="scientific">Weissella viridescens</name>
    <name type="common">Lactobacillus viridescens</name>
    <dbReference type="NCBI Taxonomy" id="1629"/>
    <lineage>
        <taxon>Bacteria</taxon>
        <taxon>Bacillati</taxon>
        <taxon>Bacillota</taxon>
        <taxon>Bacilli</taxon>
        <taxon>Lactobacillales</taxon>
        <taxon>Lactobacillaceae</taxon>
        <taxon>Weissella</taxon>
    </lineage>
</organism>
<evidence type="ECO:0000313" key="2">
    <source>
        <dbReference type="Proteomes" id="UP000275836"/>
    </source>
</evidence>
<dbReference type="Proteomes" id="UP000275836">
    <property type="component" value="Unassembled WGS sequence"/>
</dbReference>
<reference evidence="1 2" key="1">
    <citation type="submission" date="2018-10" db="EMBL/GenBank/DDBJ databases">
        <title>Draft genome sequence of Weissella viridescens UCO-SMC3.</title>
        <authorList>
            <person name="Garcia-Cancino A."/>
            <person name="Espinoza-Monje M."/>
            <person name="Albarracin L."/>
            <person name="Garcia-Castillo V."/>
            <person name="Campos-Martin J."/>
            <person name="Nakano Y."/>
            <person name="Guitierrez-Zamorano C."/>
            <person name="Ikeda-Ohtsubo W."/>
            <person name="Morita H."/>
            <person name="Kitazawa H."/>
            <person name="Villena J."/>
        </authorList>
    </citation>
    <scope>NUCLEOTIDE SEQUENCE [LARGE SCALE GENOMIC DNA]</scope>
    <source>
        <strain evidence="1 2">UCO-SMC3</strain>
    </source>
</reference>